<name>A0A9J5XWR9_SOLCO</name>
<protein>
    <submittedName>
        <fullName evidence="1">Uncharacterized protein</fullName>
    </submittedName>
</protein>
<accession>A0A9J5XWR9</accession>
<dbReference type="EMBL" id="JACXVP010000008">
    <property type="protein sequence ID" value="KAG5591326.1"/>
    <property type="molecule type" value="Genomic_DNA"/>
</dbReference>
<keyword evidence="2" id="KW-1185">Reference proteome</keyword>
<dbReference type="Proteomes" id="UP000824120">
    <property type="component" value="Chromosome 8"/>
</dbReference>
<reference evidence="1 2" key="1">
    <citation type="submission" date="2020-09" db="EMBL/GenBank/DDBJ databases">
        <title>De no assembly of potato wild relative species, Solanum commersonii.</title>
        <authorList>
            <person name="Cho K."/>
        </authorList>
    </citation>
    <scope>NUCLEOTIDE SEQUENCE [LARGE SCALE GENOMIC DNA]</scope>
    <source>
        <strain evidence="1">LZ3.2</strain>
        <tissue evidence="1">Leaf</tissue>
    </source>
</reference>
<evidence type="ECO:0000313" key="2">
    <source>
        <dbReference type="Proteomes" id="UP000824120"/>
    </source>
</evidence>
<proteinExistence type="predicted"/>
<gene>
    <name evidence="1" type="ORF">H5410_041840</name>
</gene>
<organism evidence="1 2">
    <name type="scientific">Solanum commersonii</name>
    <name type="common">Commerson's wild potato</name>
    <name type="synonym">Commerson's nightshade</name>
    <dbReference type="NCBI Taxonomy" id="4109"/>
    <lineage>
        <taxon>Eukaryota</taxon>
        <taxon>Viridiplantae</taxon>
        <taxon>Streptophyta</taxon>
        <taxon>Embryophyta</taxon>
        <taxon>Tracheophyta</taxon>
        <taxon>Spermatophyta</taxon>
        <taxon>Magnoliopsida</taxon>
        <taxon>eudicotyledons</taxon>
        <taxon>Gunneridae</taxon>
        <taxon>Pentapetalae</taxon>
        <taxon>asterids</taxon>
        <taxon>lamiids</taxon>
        <taxon>Solanales</taxon>
        <taxon>Solanaceae</taxon>
        <taxon>Solanoideae</taxon>
        <taxon>Solaneae</taxon>
        <taxon>Solanum</taxon>
    </lineage>
</organism>
<dbReference type="AlphaFoldDB" id="A0A9J5XWR9"/>
<comment type="caution">
    <text evidence="1">The sequence shown here is derived from an EMBL/GenBank/DDBJ whole genome shotgun (WGS) entry which is preliminary data.</text>
</comment>
<evidence type="ECO:0000313" key="1">
    <source>
        <dbReference type="EMBL" id="KAG5591326.1"/>
    </source>
</evidence>
<sequence>MFIKSNGDKESTLYYDLVFEAGFFSIKINHMGLMKHQPSKTYVGGMVDYFDYAEAKNLNLADLK</sequence>